<gene>
    <name evidence="1" type="ORF">BECKDK2373B_GA0170837_101518</name>
</gene>
<organism evidence="1">
    <name type="scientific">Candidatus Kentrum sp. DK</name>
    <dbReference type="NCBI Taxonomy" id="2126562"/>
    <lineage>
        <taxon>Bacteria</taxon>
        <taxon>Pseudomonadati</taxon>
        <taxon>Pseudomonadota</taxon>
        <taxon>Gammaproteobacteria</taxon>
        <taxon>Candidatus Kentrum</taxon>
    </lineage>
</organism>
<reference evidence="1" key="1">
    <citation type="submission" date="2019-02" db="EMBL/GenBank/DDBJ databases">
        <authorList>
            <person name="Gruber-Vodicka R. H."/>
            <person name="Seah K. B. B."/>
        </authorList>
    </citation>
    <scope>NUCLEOTIDE SEQUENCE</scope>
    <source>
        <strain evidence="1">BECK_DK47</strain>
    </source>
</reference>
<evidence type="ECO:0000313" key="1">
    <source>
        <dbReference type="EMBL" id="VFJ47034.1"/>
    </source>
</evidence>
<protein>
    <submittedName>
        <fullName evidence="1">Uncharacterized protein</fullName>
    </submittedName>
</protein>
<sequence>MISLREIIHRTCATVLVTYLGNGNSINRSWEKIIFAGFINNPDLPMTKRFRYYETVGAFSLFRGVGTRYMTVLRSEIITTHDWS</sequence>
<dbReference type="EMBL" id="CAADEX010000015">
    <property type="protein sequence ID" value="VFJ47034.1"/>
    <property type="molecule type" value="Genomic_DNA"/>
</dbReference>
<dbReference type="AlphaFoldDB" id="A0A450S560"/>
<name>A0A450S560_9GAMM</name>
<proteinExistence type="predicted"/>
<accession>A0A450S560</accession>